<dbReference type="Pfam" id="PF09983">
    <property type="entry name" value="JetD_C"/>
    <property type="match status" value="1"/>
</dbReference>
<dbReference type="Pfam" id="PF11795">
    <property type="entry name" value="DUF3322"/>
    <property type="match status" value="1"/>
</dbReference>
<protein>
    <recommendedName>
        <fullName evidence="5">Wadjet protein JetD C-terminal domain-containing protein</fullName>
    </recommendedName>
</protein>
<dbReference type="OrthoDB" id="322908at2"/>
<evidence type="ECO:0000313" key="3">
    <source>
        <dbReference type="EMBL" id="GED05518.1"/>
    </source>
</evidence>
<sequence length="392" mass="44206">MKMPETITIDIRRRLIARWHSDLSGVEQAFPHRFPLGRPTAADLRHDYAAIHAKTVEWQDWARVRGVALEYTNRAARGGTTQAVPTHARIDSIDHAAAIVADGWPTRLTRGRERLEIVRFRFPEVADAGQIVRMVDEYHDTDFELLLTVADWFIADPSRSRLGVTPRQIPIPGVHAKWLQNHGAGVRALTGLDELGVLPNHPSRIHFTYLDPRHRTSGLRLHDSATVGDAFRPAYEPEVVVISENKDTAIYFPAIVGGISVEGQGSGGKTLAAFDWIRNAPVIVYWGDIDKEGLEILNGYRADFDRDIDTILMDVEAYDEFEHFGTNHDKRGRVIVASDPKAVDRLRASEKKLYLRLVDPQLRGHRRIEQERIPLERAAISINLIRAQITSG</sequence>
<dbReference type="InterPro" id="IPR024537">
    <property type="entry name" value="DUF3322"/>
</dbReference>
<accession>A0A4Y4DQ69</accession>
<organism evidence="3 4">
    <name type="scientific">Glutamicibacter uratoxydans</name>
    <name type="common">Arthrobacter uratoxydans</name>
    <dbReference type="NCBI Taxonomy" id="43667"/>
    <lineage>
        <taxon>Bacteria</taxon>
        <taxon>Bacillati</taxon>
        <taxon>Actinomycetota</taxon>
        <taxon>Actinomycetes</taxon>
        <taxon>Micrococcales</taxon>
        <taxon>Micrococcaceae</taxon>
        <taxon>Glutamicibacter</taxon>
    </lineage>
</organism>
<evidence type="ECO:0000259" key="1">
    <source>
        <dbReference type="Pfam" id="PF09983"/>
    </source>
</evidence>
<name>A0A4Y4DQ69_GLUUR</name>
<gene>
    <name evidence="3" type="ORF">AUR04nite_10500</name>
</gene>
<feature type="domain" description="DUF3322" evidence="2">
    <location>
        <begin position="10"/>
        <end position="189"/>
    </location>
</feature>
<evidence type="ECO:0000313" key="4">
    <source>
        <dbReference type="Proteomes" id="UP000316612"/>
    </source>
</evidence>
<comment type="caution">
    <text evidence="3">The sequence shown here is derived from an EMBL/GenBank/DDBJ whole genome shotgun (WGS) entry which is preliminary data.</text>
</comment>
<evidence type="ECO:0008006" key="5">
    <source>
        <dbReference type="Google" id="ProtNLM"/>
    </source>
</evidence>
<feature type="domain" description="Wadjet protein JetD C-terminal" evidence="1">
    <location>
        <begin position="200"/>
        <end position="377"/>
    </location>
</feature>
<reference evidence="3 4" key="1">
    <citation type="submission" date="2019-06" db="EMBL/GenBank/DDBJ databases">
        <title>Whole genome shotgun sequence of Glutamicibacter uratoxydans NBRC 15515.</title>
        <authorList>
            <person name="Hosoyama A."/>
            <person name="Uohara A."/>
            <person name="Ohji S."/>
            <person name="Ichikawa N."/>
        </authorList>
    </citation>
    <scope>NUCLEOTIDE SEQUENCE [LARGE SCALE GENOMIC DNA]</scope>
    <source>
        <strain evidence="3 4">NBRC 15515</strain>
    </source>
</reference>
<evidence type="ECO:0000259" key="2">
    <source>
        <dbReference type="Pfam" id="PF11795"/>
    </source>
</evidence>
<dbReference type="EMBL" id="BJNY01000005">
    <property type="protein sequence ID" value="GED05518.1"/>
    <property type="molecule type" value="Genomic_DNA"/>
</dbReference>
<proteinExistence type="predicted"/>
<dbReference type="InterPro" id="IPR024534">
    <property type="entry name" value="JetD_C"/>
</dbReference>
<dbReference type="Proteomes" id="UP000316612">
    <property type="component" value="Unassembled WGS sequence"/>
</dbReference>
<keyword evidence="4" id="KW-1185">Reference proteome</keyword>
<dbReference type="AlphaFoldDB" id="A0A4Y4DQ69"/>